<dbReference type="OrthoDB" id="4359669at2759"/>
<evidence type="ECO:0000313" key="3">
    <source>
        <dbReference type="EMBL" id="KAH7121983.1"/>
    </source>
</evidence>
<dbReference type="AlphaFoldDB" id="A0A9P9IHA1"/>
<dbReference type="Gene3D" id="3.20.20.80">
    <property type="entry name" value="Glycosidases"/>
    <property type="match status" value="1"/>
</dbReference>
<dbReference type="Proteomes" id="UP000717696">
    <property type="component" value="Unassembled WGS sequence"/>
</dbReference>
<dbReference type="SUPFAM" id="SSF51445">
    <property type="entry name" value="(Trans)glycosidases"/>
    <property type="match status" value="1"/>
</dbReference>
<dbReference type="InterPro" id="IPR017853">
    <property type="entry name" value="GH"/>
</dbReference>
<dbReference type="InterPro" id="IPR001223">
    <property type="entry name" value="Glyco_hydro18_cat"/>
</dbReference>
<name>A0A9P9IHA1_9HYPO</name>
<sequence>MWSTAAAALLAGLARLAATDTYCDASVPCSIGCCSSNNVCSLGPTAAHLSASKAVVPRLSAIPAAGLTTTSTPQVSPQRLLQQYGFYGTTKEFCGDEEVTKASCDVDSQSIKHVIGYYASSGTSRSCDGILTRAFPQGVYSHIHFSFGSIDLDTFEVILATSIDKFLYLQLSALKSRDLGQEL</sequence>
<feature type="chain" id="PRO_5040115073" description="GH18 domain-containing protein" evidence="1">
    <location>
        <begin position="20"/>
        <end position="183"/>
    </location>
</feature>
<reference evidence="3" key="1">
    <citation type="journal article" date="2021" name="Nat. Commun.">
        <title>Genetic determinants of endophytism in the Arabidopsis root mycobiome.</title>
        <authorList>
            <person name="Mesny F."/>
            <person name="Miyauchi S."/>
            <person name="Thiergart T."/>
            <person name="Pickel B."/>
            <person name="Atanasova L."/>
            <person name="Karlsson M."/>
            <person name="Huettel B."/>
            <person name="Barry K.W."/>
            <person name="Haridas S."/>
            <person name="Chen C."/>
            <person name="Bauer D."/>
            <person name="Andreopoulos W."/>
            <person name="Pangilinan J."/>
            <person name="LaButti K."/>
            <person name="Riley R."/>
            <person name="Lipzen A."/>
            <person name="Clum A."/>
            <person name="Drula E."/>
            <person name="Henrissat B."/>
            <person name="Kohler A."/>
            <person name="Grigoriev I.V."/>
            <person name="Martin F.M."/>
            <person name="Hacquard S."/>
        </authorList>
    </citation>
    <scope>NUCLEOTIDE SEQUENCE</scope>
    <source>
        <strain evidence="3">MPI-CAGE-AT-0021</strain>
    </source>
</reference>
<comment type="caution">
    <text evidence="3">The sequence shown here is derived from an EMBL/GenBank/DDBJ whole genome shotgun (WGS) entry which is preliminary data.</text>
</comment>
<proteinExistence type="predicted"/>
<evidence type="ECO:0000256" key="1">
    <source>
        <dbReference type="SAM" id="SignalP"/>
    </source>
</evidence>
<dbReference type="PROSITE" id="PS51910">
    <property type="entry name" value="GH18_2"/>
    <property type="match status" value="1"/>
</dbReference>
<gene>
    <name evidence="3" type="ORF">B0J13DRAFT_531643</name>
</gene>
<accession>A0A9P9IHA1</accession>
<feature type="signal peptide" evidence="1">
    <location>
        <begin position="1"/>
        <end position="19"/>
    </location>
</feature>
<dbReference type="EMBL" id="JAGMUU010000026">
    <property type="protein sequence ID" value="KAH7121983.1"/>
    <property type="molecule type" value="Genomic_DNA"/>
</dbReference>
<keyword evidence="4" id="KW-1185">Reference proteome</keyword>
<evidence type="ECO:0000259" key="2">
    <source>
        <dbReference type="PROSITE" id="PS51910"/>
    </source>
</evidence>
<protein>
    <recommendedName>
        <fullName evidence="2">GH18 domain-containing protein</fullName>
    </recommendedName>
</protein>
<dbReference type="GO" id="GO:0005975">
    <property type="term" value="P:carbohydrate metabolic process"/>
    <property type="evidence" value="ECO:0007669"/>
    <property type="project" value="InterPro"/>
</dbReference>
<evidence type="ECO:0000313" key="4">
    <source>
        <dbReference type="Proteomes" id="UP000717696"/>
    </source>
</evidence>
<feature type="domain" description="GH18" evidence="2">
    <location>
        <begin position="112"/>
        <end position="183"/>
    </location>
</feature>
<organism evidence="3 4">
    <name type="scientific">Dactylonectria estremocensis</name>
    <dbReference type="NCBI Taxonomy" id="1079267"/>
    <lineage>
        <taxon>Eukaryota</taxon>
        <taxon>Fungi</taxon>
        <taxon>Dikarya</taxon>
        <taxon>Ascomycota</taxon>
        <taxon>Pezizomycotina</taxon>
        <taxon>Sordariomycetes</taxon>
        <taxon>Hypocreomycetidae</taxon>
        <taxon>Hypocreales</taxon>
        <taxon>Nectriaceae</taxon>
        <taxon>Dactylonectria</taxon>
    </lineage>
</organism>
<keyword evidence="1" id="KW-0732">Signal</keyword>